<dbReference type="GO" id="GO:0000184">
    <property type="term" value="P:nuclear-transcribed mRNA catabolic process, nonsense-mediated decay"/>
    <property type="evidence" value="ECO:0007669"/>
    <property type="project" value="TreeGrafter"/>
</dbReference>
<dbReference type="GO" id="GO:0003729">
    <property type="term" value="F:mRNA binding"/>
    <property type="evidence" value="ECO:0007669"/>
    <property type="project" value="TreeGrafter"/>
</dbReference>
<evidence type="ECO:0000256" key="1">
    <source>
        <dbReference type="SAM" id="Coils"/>
    </source>
</evidence>
<dbReference type="eggNOG" id="KOG1104">
    <property type="taxonomic scope" value="Eukaryota"/>
</dbReference>
<feature type="compositionally biased region" description="Basic and acidic residues" evidence="2">
    <location>
        <begin position="536"/>
        <end position="552"/>
    </location>
</feature>
<reference evidence="6" key="2">
    <citation type="submission" date="2015-03" db="UniProtKB">
        <authorList>
            <consortium name="EnsemblPlants"/>
        </authorList>
    </citation>
    <scope>IDENTIFICATION</scope>
</reference>
<dbReference type="PANTHER" id="PTHR12412">
    <property type="entry name" value="CAP BINDING PROTEIN"/>
    <property type="match status" value="1"/>
</dbReference>
<dbReference type="Pfam" id="PF09090">
    <property type="entry name" value="MIF4G_like_2"/>
    <property type="match status" value="1"/>
</dbReference>
<dbReference type="GO" id="GO:0000339">
    <property type="term" value="F:RNA cap binding"/>
    <property type="evidence" value="ECO:0007669"/>
    <property type="project" value="InterPro"/>
</dbReference>
<dbReference type="STRING" id="109376.A0A0D3E2U7"/>
<dbReference type="PANTHER" id="PTHR12412:SF2">
    <property type="entry name" value="NUCLEAR CAP-BINDING PROTEIN SUBUNIT 1"/>
    <property type="match status" value="1"/>
</dbReference>
<dbReference type="EnsemblPlants" id="Bo9g022460.1">
    <property type="protein sequence ID" value="Bo9g022460.1"/>
    <property type="gene ID" value="Bo9g022460"/>
</dbReference>
<dbReference type="InterPro" id="IPR003890">
    <property type="entry name" value="MIF4G-like_typ-3"/>
</dbReference>
<feature type="coiled-coil region" evidence="1">
    <location>
        <begin position="441"/>
        <end position="468"/>
    </location>
</feature>
<dbReference type="Gramene" id="Bo9g022460.1">
    <property type="protein sequence ID" value="Bo9g022460.1"/>
    <property type="gene ID" value="Bo9g022460"/>
</dbReference>
<evidence type="ECO:0000259" key="4">
    <source>
        <dbReference type="Pfam" id="PF02854"/>
    </source>
</evidence>
<sequence>MWLAFMFRCIDVYIISFLDFLTRVCDFHLKQFLLQCAEQLPHKIPLYGTLVALDSGNCNSIRILLCFMTSLLCSKVIQPASLIVVFQTLLSSAATTVDEEKGNPSWQAQADFYVICILSSLPWGGAELAEDFVEDLWDRTQSLASNGWKLDSGLFTFSLRGMVYHFFFEYLMAETLFSQALPGAFPAVVAGAVRALFEKISDLDMDSRTRLILCVEFTYIMMLMNHVVIDEPCLTDPTSSSSGRGKSGLMCWTFPNGPLSVYLFRRFFKGKYACLTGIKLSREHNASGLEELLPAKVGRAYMYSLEEGKEKTEEHELSAELNRKVKEKQYARDMMSWIEETIYPVHGFEVTLTVVAQTLLDIGSKNFTHLVTVLERYGQVFAKLCPDNDKQVMLLSQVSTYWMMGYRLVSNQAIVRWVFSPENVDQFHVSDQPWEILGNALNKTYNRISDLRKEISSIKKNVLVAEKASANARVELEAAESKLLLVEGEPVLGDDPLKMKRLKNDGGEDRGGRVLLLQMFQSFSAVLKERLPEPTKARSLQDLKSTGAEDKNSSAMEVDSENGNTKKRSEIGERQQWCLSTLGYLTAFTRQYAKEMWPHMEKLESEVFSGDDVHPLFLQAIFSALQVPFTINSYRFIREQRRELAHLFCIF</sequence>
<evidence type="ECO:0000256" key="2">
    <source>
        <dbReference type="SAM" id="MobiDB-lite"/>
    </source>
</evidence>
<dbReference type="HOGENOM" id="CLU_013207_1_0_1"/>
<feature type="chain" id="PRO_5005175019" description="MIF4G domain-containing protein" evidence="3">
    <location>
        <begin position="17"/>
        <end position="651"/>
    </location>
</feature>
<dbReference type="Proteomes" id="UP000032141">
    <property type="component" value="Chromosome C9"/>
</dbReference>
<dbReference type="Gene3D" id="1.25.40.180">
    <property type="match status" value="2"/>
</dbReference>
<keyword evidence="7" id="KW-1185">Reference proteome</keyword>
<feature type="region of interest" description="Disordered" evidence="2">
    <location>
        <begin position="536"/>
        <end position="570"/>
    </location>
</feature>
<evidence type="ECO:0000313" key="6">
    <source>
        <dbReference type="EnsemblPlants" id="Bo9g022460.1"/>
    </source>
</evidence>
<dbReference type="Pfam" id="PF02854">
    <property type="entry name" value="MIF4G"/>
    <property type="match status" value="1"/>
</dbReference>
<feature type="domain" description="MIF4G" evidence="4">
    <location>
        <begin position="53"/>
        <end position="133"/>
    </location>
</feature>
<evidence type="ECO:0000259" key="5">
    <source>
        <dbReference type="Pfam" id="PF09090"/>
    </source>
</evidence>
<proteinExistence type="predicted"/>
<dbReference type="OMA" id="DTMQLEC"/>
<feature type="domain" description="MIF4G-like type 2" evidence="5">
    <location>
        <begin position="310"/>
        <end position="595"/>
    </location>
</feature>
<dbReference type="AlphaFoldDB" id="A0A0D3E2U7"/>
<evidence type="ECO:0000256" key="3">
    <source>
        <dbReference type="SAM" id="SignalP"/>
    </source>
</evidence>
<feature type="signal peptide" evidence="3">
    <location>
        <begin position="1"/>
        <end position="16"/>
    </location>
</feature>
<evidence type="ECO:0000313" key="7">
    <source>
        <dbReference type="Proteomes" id="UP000032141"/>
    </source>
</evidence>
<reference evidence="6 7" key="1">
    <citation type="journal article" date="2014" name="Genome Biol.">
        <title>Transcriptome and methylome profiling reveals relics of genome dominance in the mesopolyploid Brassica oleracea.</title>
        <authorList>
            <person name="Parkin I.A."/>
            <person name="Koh C."/>
            <person name="Tang H."/>
            <person name="Robinson S.J."/>
            <person name="Kagale S."/>
            <person name="Clarke W.E."/>
            <person name="Town C.D."/>
            <person name="Nixon J."/>
            <person name="Krishnakumar V."/>
            <person name="Bidwell S.L."/>
            <person name="Denoeud F."/>
            <person name="Belcram H."/>
            <person name="Links M.G."/>
            <person name="Just J."/>
            <person name="Clarke C."/>
            <person name="Bender T."/>
            <person name="Huebert T."/>
            <person name="Mason A.S."/>
            <person name="Pires J.C."/>
            <person name="Barker G."/>
            <person name="Moore J."/>
            <person name="Walley P.G."/>
            <person name="Manoli S."/>
            <person name="Batley J."/>
            <person name="Edwards D."/>
            <person name="Nelson M.N."/>
            <person name="Wang X."/>
            <person name="Paterson A.H."/>
            <person name="King G."/>
            <person name="Bancroft I."/>
            <person name="Chalhoub B."/>
            <person name="Sharpe A.G."/>
        </authorList>
    </citation>
    <scope>NUCLEOTIDE SEQUENCE</scope>
    <source>
        <strain evidence="6 7">cv. TO1000</strain>
    </source>
</reference>
<name>A0A0D3E2U7_BRAOL</name>
<keyword evidence="1" id="KW-0175">Coiled coil</keyword>
<dbReference type="InterPro" id="IPR027159">
    <property type="entry name" value="CBP80"/>
</dbReference>
<evidence type="ECO:0008006" key="8">
    <source>
        <dbReference type="Google" id="ProtNLM"/>
    </source>
</evidence>
<dbReference type="GO" id="GO:0006406">
    <property type="term" value="P:mRNA export from nucleus"/>
    <property type="evidence" value="ECO:0007669"/>
    <property type="project" value="InterPro"/>
</dbReference>
<dbReference type="GO" id="GO:0005846">
    <property type="term" value="C:nuclear cap binding complex"/>
    <property type="evidence" value="ECO:0007669"/>
    <property type="project" value="InterPro"/>
</dbReference>
<dbReference type="GO" id="GO:0005634">
    <property type="term" value="C:nucleus"/>
    <property type="evidence" value="ECO:0007669"/>
    <property type="project" value="TreeGrafter"/>
</dbReference>
<dbReference type="InterPro" id="IPR016024">
    <property type="entry name" value="ARM-type_fold"/>
</dbReference>
<dbReference type="SUPFAM" id="SSF48371">
    <property type="entry name" value="ARM repeat"/>
    <property type="match status" value="3"/>
</dbReference>
<accession>A0A0D3E2U7</accession>
<keyword evidence="3" id="KW-0732">Signal</keyword>
<organism evidence="6 7">
    <name type="scientific">Brassica oleracea var. oleracea</name>
    <dbReference type="NCBI Taxonomy" id="109376"/>
    <lineage>
        <taxon>Eukaryota</taxon>
        <taxon>Viridiplantae</taxon>
        <taxon>Streptophyta</taxon>
        <taxon>Embryophyta</taxon>
        <taxon>Tracheophyta</taxon>
        <taxon>Spermatophyta</taxon>
        <taxon>Magnoliopsida</taxon>
        <taxon>eudicotyledons</taxon>
        <taxon>Gunneridae</taxon>
        <taxon>Pentapetalae</taxon>
        <taxon>rosids</taxon>
        <taxon>malvids</taxon>
        <taxon>Brassicales</taxon>
        <taxon>Brassicaceae</taxon>
        <taxon>Brassiceae</taxon>
        <taxon>Brassica</taxon>
    </lineage>
</organism>
<protein>
    <recommendedName>
        <fullName evidence="8">MIF4G domain-containing protein</fullName>
    </recommendedName>
</protein>
<dbReference type="InterPro" id="IPR015174">
    <property type="entry name" value="MIF4G-like_typ-2"/>
</dbReference>